<evidence type="ECO:0000313" key="1">
    <source>
        <dbReference type="EMBL" id="GFS13012.1"/>
    </source>
</evidence>
<dbReference type="GO" id="GO:0004519">
    <property type="term" value="F:endonuclease activity"/>
    <property type="evidence" value="ECO:0007669"/>
    <property type="project" value="UniProtKB-KW"/>
</dbReference>
<dbReference type="AlphaFoldDB" id="A0AAV4IUQ9"/>
<sequence>MVKYKRNNKLDKAAEDIAKLPDHARMFKAVKPLKKKKSENPKIFDEDGKFITNIDEIQTVIDRHLLLYILKNIIREDEQRIIRYLLSNTELSIKLKGLPKTESFKSNIGTPEGDSLSPVLFIVYLEHALKNIRKIETLYTQNTLELAYADDVDFVSTTDFVDVGTIPKELADFRLNVNTNKTEYPLVQKDGEGWKKVKKVVSLLGDTEVIERKKQLYNLALKKLSSIWIRNDKVKQVTRLNLYRALVKSILLYNCGTWSLTKQEEHKFNTFHRRQIRTILNIKYPTVMKNNALHQKTFETPISLTIFEARWRLFGHILRQAINTPRNVAMTKYFKTKGSKQRGRPKTSIVTTLRRDLKSHNKDHWPTRLHSIKYLDHLSDITQNRSDWKHLTSSIYRSAQAETLVEIAADGH</sequence>
<dbReference type="EMBL" id="BMAT01002741">
    <property type="protein sequence ID" value="GFS13012.1"/>
    <property type="molecule type" value="Genomic_DNA"/>
</dbReference>
<name>A0AAV4IUQ9_9GAST</name>
<protein>
    <submittedName>
        <fullName evidence="1">Endonuclease-reverse transcriptase</fullName>
    </submittedName>
</protein>
<keyword evidence="1" id="KW-0255">Endonuclease</keyword>
<proteinExistence type="predicted"/>
<dbReference type="Proteomes" id="UP000762676">
    <property type="component" value="Unassembled WGS sequence"/>
</dbReference>
<accession>A0AAV4IUQ9</accession>
<keyword evidence="1" id="KW-0378">Hydrolase</keyword>
<gene>
    <name evidence="1" type="ORF">ElyMa_001386700</name>
</gene>
<organism evidence="1 2">
    <name type="scientific">Elysia marginata</name>
    <dbReference type="NCBI Taxonomy" id="1093978"/>
    <lineage>
        <taxon>Eukaryota</taxon>
        <taxon>Metazoa</taxon>
        <taxon>Spiralia</taxon>
        <taxon>Lophotrochozoa</taxon>
        <taxon>Mollusca</taxon>
        <taxon>Gastropoda</taxon>
        <taxon>Heterobranchia</taxon>
        <taxon>Euthyneura</taxon>
        <taxon>Panpulmonata</taxon>
        <taxon>Sacoglossa</taxon>
        <taxon>Placobranchoidea</taxon>
        <taxon>Plakobranchidae</taxon>
        <taxon>Elysia</taxon>
    </lineage>
</organism>
<comment type="caution">
    <text evidence="1">The sequence shown here is derived from an EMBL/GenBank/DDBJ whole genome shotgun (WGS) entry which is preliminary data.</text>
</comment>
<keyword evidence="1" id="KW-0540">Nuclease</keyword>
<evidence type="ECO:0000313" key="2">
    <source>
        <dbReference type="Proteomes" id="UP000762676"/>
    </source>
</evidence>
<dbReference type="PANTHER" id="PTHR47027:SF20">
    <property type="entry name" value="REVERSE TRANSCRIPTASE-LIKE PROTEIN WITH RNA-DIRECTED DNA POLYMERASE DOMAIN"/>
    <property type="match status" value="1"/>
</dbReference>
<reference evidence="1 2" key="1">
    <citation type="journal article" date="2021" name="Elife">
        <title>Chloroplast acquisition without the gene transfer in kleptoplastic sea slugs, Plakobranchus ocellatus.</title>
        <authorList>
            <person name="Maeda T."/>
            <person name="Takahashi S."/>
            <person name="Yoshida T."/>
            <person name="Shimamura S."/>
            <person name="Takaki Y."/>
            <person name="Nagai Y."/>
            <person name="Toyoda A."/>
            <person name="Suzuki Y."/>
            <person name="Arimoto A."/>
            <person name="Ishii H."/>
            <person name="Satoh N."/>
            <person name="Nishiyama T."/>
            <person name="Hasebe M."/>
            <person name="Maruyama T."/>
            <person name="Minagawa J."/>
            <person name="Obokata J."/>
            <person name="Shigenobu S."/>
        </authorList>
    </citation>
    <scope>NUCLEOTIDE SEQUENCE [LARGE SCALE GENOMIC DNA]</scope>
</reference>
<keyword evidence="2" id="KW-1185">Reference proteome</keyword>
<dbReference type="PANTHER" id="PTHR47027">
    <property type="entry name" value="REVERSE TRANSCRIPTASE DOMAIN-CONTAINING PROTEIN"/>
    <property type="match status" value="1"/>
</dbReference>